<dbReference type="InterPro" id="IPR007130">
    <property type="entry name" value="DAGAT"/>
</dbReference>
<keyword evidence="5" id="KW-0444">Lipid biosynthesis</keyword>
<keyword evidence="9 14" id="KW-0256">Endoplasmic reticulum</keyword>
<evidence type="ECO:0000256" key="14">
    <source>
        <dbReference type="RuleBase" id="RU367023"/>
    </source>
</evidence>
<dbReference type="PANTHER" id="PTHR12317">
    <property type="entry name" value="DIACYLGLYCEROL O-ACYLTRANSFERASE"/>
    <property type="match status" value="1"/>
</dbReference>
<evidence type="ECO:0000256" key="11">
    <source>
        <dbReference type="ARBA" id="ARBA00023098"/>
    </source>
</evidence>
<comment type="caution">
    <text evidence="15">The sequence shown here is derived from an EMBL/GenBank/DDBJ whole genome shotgun (WGS) entry which is preliminary data.</text>
</comment>
<keyword evidence="7 14" id="KW-0812">Transmembrane</keyword>
<comment type="caution">
    <text evidence="14">Lacks conserved residue(s) required for the propagation of feature annotation.</text>
</comment>
<dbReference type="PANTHER" id="PTHR12317:SF0">
    <property type="entry name" value="ACYLTRANSFERASE"/>
    <property type="match status" value="1"/>
</dbReference>
<dbReference type="VEuPathDB" id="FungiDB:AeMF1_010485"/>
<dbReference type="GO" id="GO:0004144">
    <property type="term" value="F:diacylglycerol O-acyltransferase activity"/>
    <property type="evidence" value="ECO:0007669"/>
    <property type="project" value="TreeGrafter"/>
</dbReference>
<accession>A0A6G0XGI6</accession>
<evidence type="ECO:0000256" key="9">
    <source>
        <dbReference type="ARBA" id="ARBA00022824"/>
    </source>
</evidence>
<keyword evidence="11" id="KW-0443">Lipid metabolism</keyword>
<evidence type="ECO:0000256" key="10">
    <source>
        <dbReference type="ARBA" id="ARBA00022989"/>
    </source>
</evidence>
<comment type="subcellular location">
    <subcellularLocation>
        <location evidence="1 14">Endoplasmic reticulum membrane</location>
        <topology evidence="1 14">Multi-pass membrane protein</topology>
    </subcellularLocation>
</comment>
<dbReference type="GO" id="GO:0006071">
    <property type="term" value="P:glycerol metabolic process"/>
    <property type="evidence" value="ECO:0007669"/>
    <property type="project" value="UniProtKB-KW"/>
</dbReference>
<dbReference type="EMBL" id="VJMJ01000064">
    <property type="protein sequence ID" value="KAF0739357.1"/>
    <property type="molecule type" value="Genomic_DNA"/>
</dbReference>
<comment type="similarity">
    <text evidence="4 14">Belongs to the diacylglycerol acyltransferase family.</text>
</comment>
<sequence length="303" mass="35106">MLGISIIFTAWVGTILLSQVALVAFILLPDSRPYILAFLAIYYGTRPLFPVQYSERVSKFYCWANSTPYFKRQEIVCEDDTPILPDSKVILSQHPHGILCCGWTTHVAIHSKWFHSRFHMLLAEILTQLPIVSNVLCWGGSESASKPNFEKCVKAGNNIAFMPGGFEEATLYEYGKHRIYIKKRAGFIKYGLQYGYKIYPSYHFGEEMTYHALTWFLPFRMWLNKFQLPGVLPFGSWWCFYMPLRSAELITVVGKPIQLPTIANPTREDVEKYHKIYIDAMQDLFDRHKVKYAKDPNAVLEIY</sequence>
<evidence type="ECO:0000256" key="2">
    <source>
        <dbReference type="ARBA" id="ARBA00004771"/>
    </source>
</evidence>
<comment type="pathway">
    <text evidence="2">Glycerolipid metabolism; triacylglycerol biosynthesis.</text>
</comment>
<keyword evidence="6 14" id="KW-0808">Transferase</keyword>
<evidence type="ECO:0000256" key="13">
    <source>
        <dbReference type="ARBA" id="ARBA00023315"/>
    </source>
</evidence>
<keyword evidence="16" id="KW-1185">Reference proteome</keyword>
<evidence type="ECO:0000256" key="8">
    <source>
        <dbReference type="ARBA" id="ARBA00022798"/>
    </source>
</evidence>
<comment type="pathway">
    <text evidence="3">Lipid metabolism.</text>
</comment>
<evidence type="ECO:0000313" key="16">
    <source>
        <dbReference type="Proteomes" id="UP000481153"/>
    </source>
</evidence>
<reference evidence="15 16" key="1">
    <citation type="submission" date="2019-07" db="EMBL/GenBank/DDBJ databases">
        <title>Genomics analysis of Aphanomyces spp. identifies a new class of oomycete effector associated with host adaptation.</title>
        <authorList>
            <person name="Gaulin E."/>
        </authorList>
    </citation>
    <scope>NUCLEOTIDE SEQUENCE [LARGE SCALE GENOMIC DNA]</scope>
    <source>
        <strain evidence="15 16">ATCC 201684</strain>
    </source>
</reference>
<dbReference type="GO" id="GO:0005789">
    <property type="term" value="C:endoplasmic reticulum membrane"/>
    <property type="evidence" value="ECO:0007669"/>
    <property type="project" value="UniProtKB-SubCell"/>
</dbReference>
<dbReference type="CDD" id="cd07987">
    <property type="entry name" value="LPLAT_MGAT-like"/>
    <property type="match status" value="1"/>
</dbReference>
<keyword evidence="8" id="KW-0319">Glycerol metabolism</keyword>
<evidence type="ECO:0000313" key="15">
    <source>
        <dbReference type="EMBL" id="KAF0739357.1"/>
    </source>
</evidence>
<proteinExistence type="inferred from homology"/>
<gene>
    <name evidence="15" type="ORF">Ae201684_004926</name>
</gene>
<evidence type="ECO:0000256" key="7">
    <source>
        <dbReference type="ARBA" id="ARBA00022692"/>
    </source>
</evidence>
<evidence type="ECO:0000256" key="12">
    <source>
        <dbReference type="ARBA" id="ARBA00023136"/>
    </source>
</evidence>
<dbReference type="GO" id="GO:0019432">
    <property type="term" value="P:triglyceride biosynthetic process"/>
    <property type="evidence" value="ECO:0007669"/>
    <property type="project" value="TreeGrafter"/>
</dbReference>
<dbReference type="Proteomes" id="UP000481153">
    <property type="component" value="Unassembled WGS sequence"/>
</dbReference>
<keyword evidence="13" id="KW-0012">Acyltransferase</keyword>
<feature type="transmembrane region" description="Helical" evidence="14">
    <location>
        <begin position="6"/>
        <end position="28"/>
    </location>
</feature>
<evidence type="ECO:0000256" key="3">
    <source>
        <dbReference type="ARBA" id="ARBA00005189"/>
    </source>
</evidence>
<organism evidence="15 16">
    <name type="scientific">Aphanomyces euteiches</name>
    <dbReference type="NCBI Taxonomy" id="100861"/>
    <lineage>
        <taxon>Eukaryota</taxon>
        <taxon>Sar</taxon>
        <taxon>Stramenopiles</taxon>
        <taxon>Oomycota</taxon>
        <taxon>Saprolegniomycetes</taxon>
        <taxon>Saprolegniales</taxon>
        <taxon>Verrucalvaceae</taxon>
        <taxon>Aphanomyces</taxon>
    </lineage>
</organism>
<dbReference type="EC" id="2.3.1.-" evidence="14"/>
<keyword evidence="12 14" id="KW-0472">Membrane</keyword>
<dbReference type="Pfam" id="PF03982">
    <property type="entry name" value="DAGAT"/>
    <property type="match status" value="1"/>
</dbReference>
<evidence type="ECO:0000256" key="5">
    <source>
        <dbReference type="ARBA" id="ARBA00022516"/>
    </source>
</evidence>
<dbReference type="AlphaFoldDB" id="A0A6G0XGI6"/>
<keyword evidence="10 14" id="KW-1133">Transmembrane helix</keyword>
<evidence type="ECO:0000256" key="4">
    <source>
        <dbReference type="ARBA" id="ARBA00005420"/>
    </source>
</evidence>
<protein>
    <recommendedName>
        <fullName evidence="14">Acyltransferase</fullName>
        <ecNumber evidence="14">2.3.1.-</ecNumber>
    </recommendedName>
</protein>
<name>A0A6G0XGI6_9STRA</name>
<evidence type="ECO:0000256" key="6">
    <source>
        <dbReference type="ARBA" id="ARBA00022679"/>
    </source>
</evidence>
<evidence type="ECO:0000256" key="1">
    <source>
        <dbReference type="ARBA" id="ARBA00004477"/>
    </source>
</evidence>